<dbReference type="KEGG" id="hir:HETIRDRAFT_468970"/>
<dbReference type="PANTHER" id="PTHR45994">
    <property type="entry name" value="FI21225P1"/>
    <property type="match status" value="1"/>
</dbReference>
<dbReference type="OrthoDB" id="199930at2759"/>
<reference evidence="5 6" key="1">
    <citation type="journal article" date="2012" name="New Phytol.">
        <title>Insight into trade-off between wood decay and parasitism from the genome of a fungal forest pathogen.</title>
        <authorList>
            <person name="Olson A."/>
            <person name="Aerts A."/>
            <person name="Asiegbu F."/>
            <person name="Belbahri L."/>
            <person name="Bouzid O."/>
            <person name="Broberg A."/>
            <person name="Canback B."/>
            <person name="Coutinho P.M."/>
            <person name="Cullen D."/>
            <person name="Dalman K."/>
            <person name="Deflorio G."/>
            <person name="van Diepen L.T."/>
            <person name="Dunand C."/>
            <person name="Duplessis S."/>
            <person name="Durling M."/>
            <person name="Gonthier P."/>
            <person name="Grimwood J."/>
            <person name="Fossdal C.G."/>
            <person name="Hansson D."/>
            <person name="Henrissat B."/>
            <person name="Hietala A."/>
            <person name="Himmelstrand K."/>
            <person name="Hoffmeister D."/>
            <person name="Hogberg N."/>
            <person name="James T.Y."/>
            <person name="Karlsson M."/>
            <person name="Kohler A."/>
            <person name="Kues U."/>
            <person name="Lee Y.H."/>
            <person name="Lin Y.C."/>
            <person name="Lind M."/>
            <person name="Lindquist E."/>
            <person name="Lombard V."/>
            <person name="Lucas S."/>
            <person name="Lunden K."/>
            <person name="Morin E."/>
            <person name="Murat C."/>
            <person name="Park J."/>
            <person name="Raffaello T."/>
            <person name="Rouze P."/>
            <person name="Salamov A."/>
            <person name="Schmutz J."/>
            <person name="Solheim H."/>
            <person name="Stahlberg J."/>
            <person name="Velez H."/>
            <person name="de Vries R.P."/>
            <person name="Wiebenga A."/>
            <person name="Woodward S."/>
            <person name="Yakovlev I."/>
            <person name="Garbelotto M."/>
            <person name="Martin F."/>
            <person name="Grigoriev I.V."/>
            <person name="Stenlid J."/>
        </authorList>
    </citation>
    <scope>NUCLEOTIDE SEQUENCE [LARGE SCALE GENOMIC DNA]</scope>
    <source>
        <strain evidence="5 6">TC 32-1</strain>
    </source>
</reference>
<sequence>MTSELDHNPASSTSPKPHGKSPNLPDELSYIIPAFLPSQLPSFRSKAYLVLSSFCQGVRTSSPTPKDEQDDRATQSLVATFLPIVESHLAEPTEGEVIVGLSFLSALFQVDWQCASTIFQQDSIFTSISDILDLYPSDTVAREAAHLLSQASGHKACRAVLPSDCVQWLYSSLRQTQDKTLRSAAAIAVVKLSRGTSNDASVISEVQKGSPAVDEDLVTLMKGLVIDGDANSIGDAVEGLAYMSVEPAVKETLSNDPAFLSRLFSLIPSSKKNSSRTPHDPAFALLYGVAIIISNICAYQPRLSNEDTQMEKLRRMAKAGAGSSQKLEDITLDPLEDDECVKRRGRKLVQGGGLAVLTTAIRVTDSRGVRIVASKAFLNLIEDKENRGKILQSGGAKSLSLFIRGSLSSTSSSGSQQTINGLEQADLEAIQALAKLAITASPVQVFGPDEGAIYDSIRPFTALLVHPSSTLLQRFEAMMALTNISSHSAEAASRVSKADSLLAKIEFLVLEDHTLVRRAATELICNLVAGSDEVFERYSGGDSATENAKSKLHILLALSDVDDLPTRLAASGTLATLTASPAACRALRDLENERHRVLRTFTQLIDPDGMSSNEEQVDDIRADPGLVHRGVVCVRNCLFNLDERSRRALTEMDEMNRLSKALVKALKDNTENPGVFRPTAEALKLLIDVGMKVAA</sequence>
<dbReference type="Pfam" id="PF11701">
    <property type="entry name" value="UNC45-central"/>
    <property type="match status" value="1"/>
</dbReference>
<dbReference type="SUPFAM" id="SSF48371">
    <property type="entry name" value="ARM repeat"/>
    <property type="match status" value="2"/>
</dbReference>
<dbReference type="FunCoup" id="W4KN48">
    <property type="interactions" value="290"/>
</dbReference>
<keyword evidence="2" id="KW-0963">Cytoplasm</keyword>
<dbReference type="STRING" id="747525.W4KN48"/>
<dbReference type="InParanoid" id="W4KN48"/>
<evidence type="ECO:0000256" key="3">
    <source>
        <dbReference type="SAM" id="MobiDB-lite"/>
    </source>
</evidence>
<dbReference type="InterPro" id="IPR016024">
    <property type="entry name" value="ARM-type_fold"/>
</dbReference>
<evidence type="ECO:0000313" key="6">
    <source>
        <dbReference type="Proteomes" id="UP000030671"/>
    </source>
</evidence>
<organism evidence="5 6">
    <name type="scientific">Heterobasidion irregulare (strain TC 32-1)</name>
    <dbReference type="NCBI Taxonomy" id="747525"/>
    <lineage>
        <taxon>Eukaryota</taxon>
        <taxon>Fungi</taxon>
        <taxon>Dikarya</taxon>
        <taxon>Basidiomycota</taxon>
        <taxon>Agaricomycotina</taxon>
        <taxon>Agaricomycetes</taxon>
        <taxon>Russulales</taxon>
        <taxon>Bondarzewiaceae</taxon>
        <taxon>Heterobasidion</taxon>
        <taxon>Heterobasidion annosum species complex</taxon>
    </lineage>
</organism>
<evidence type="ECO:0000256" key="2">
    <source>
        <dbReference type="ARBA" id="ARBA00022490"/>
    </source>
</evidence>
<proteinExistence type="predicted"/>
<dbReference type="PANTHER" id="PTHR45994:SF1">
    <property type="entry name" value="FI21225P1"/>
    <property type="match status" value="1"/>
</dbReference>
<dbReference type="AlphaFoldDB" id="W4KN48"/>
<evidence type="ECO:0000256" key="1">
    <source>
        <dbReference type="ARBA" id="ARBA00004496"/>
    </source>
</evidence>
<name>W4KN48_HETIT</name>
<protein>
    <recommendedName>
        <fullName evidence="4">UNC-45/Cro1/She4 central domain-containing protein</fullName>
    </recommendedName>
</protein>
<dbReference type="HOGENOM" id="CLU_016305_1_0_1"/>
<dbReference type="GeneID" id="20677265"/>
<comment type="subcellular location">
    <subcellularLocation>
        <location evidence="1">Cytoplasm</location>
    </subcellularLocation>
</comment>
<feature type="region of interest" description="Disordered" evidence="3">
    <location>
        <begin position="1"/>
        <end position="23"/>
    </location>
</feature>
<dbReference type="InterPro" id="IPR024660">
    <property type="entry name" value="UCS_central_dom"/>
</dbReference>
<accession>W4KN48</accession>
<evidence type="ECO:0000259" key="4">
    <source>
        <dbReference type="Pfam" id="PF11701"/>
    </source>
</evidence>
<dbReference type="RefSeq" id="XP_009541077.1">
    <property type="nucleotide sequence ID" value="XM_009542782.1"/>
</dbReference>
<dbReference type="InterPro" id="IPR011989">
    <property type="entry name" value="ARM-like"/>
</dbReference>
<dbReference type="GO" id="GO:0051879">
    <property type="term" value="F:Hsp90 protein binding"/>
    <property type="evidence" value="ECO:0007669"/>
    <property type="project" value="TreeGrafter"/>
</dbReference>
<keyword evidence="6" id="KW-1185">Reference proteome</keyword>
<dbReference type="EMBL" id="KI925454">
    <property type="protein sequence ID" value="ETW87139.1"/>
    <property type="molecule type" value="Genomic_DNA"/>
</dbReference>
<dbReference type="GO" id="GO:0005737">
    <property type="term" value="C:cytoplasm"/>
    <property type="evidence" value="ECO:0007669"/>
    <property type="project" value="UniProtKB-SubCell"/>
</dbReference>
<dbReference type="eggNOG" id="KOG4151">
    <property type="taxonomic scope" value="Eukaryota"/>
</dbReference>
<dbReference type="Gene3D" id="1.25.10.10">
    <property type="entry name" value="Leucine-rich Repeat Variant"/>
    <property type="match status" value="1"/>
</dbReference>
<gene>
    <name evidence="5" type="ORF">HETIRDRAFT_468970</name>
</gene>
<evidence type="ECO:0000313" key="5">
    <source>
        <dbReference type="EMBL" id="ETW87139.1"/>
    </source>
</evidence>
<dbReference type="Proteomes" id="UP000030671">
    <property type="component" value="Unassembled WGS sequence"/>
</dbReference>
<feature type="domain" description="UNC-45/Cro1/She4 central" evidence="4">
    <location>
        <begin position="31"/>
        <end position="192"/>
    </location>
</feature>